<proteinExistence type="predicted"/>
<protein>
    <submittedName>
        <fullName evidence="1">Uncharacterized protein</fullName>
    </submittedName>
</protein>
<evidence type="ECO:0000313" key="1">
    <source>
        <dbReference type="EMBL" id="ELU44907.1"/>
    </source>
</evidence>
<evidence type="ECO:0000313" key="2">
    <source>
        <dbReference type="Proteomes" id="UP000011668"/>
    </source>
</evidence>
<name>L8X731_THACA</name>
<reference evidence="1 2" key="1">
    <citation type="journal article" date="2013" name="Nat. Commun.">
        <title>The evolution and pathogenic mechanisms of the rice sheath blight pathogen.</title>
        <authorList>
            <person name="Zheng A."/>
            <person name="Lin R."/>
            <person name="Xu L."/>
            <person name="Qin P."/>
            <person name="Tang C."/>
            <person name="Ai P."/>
            <person name="Zhang D."/>
            <person name="Liu Y."/>
            <person name="Sun Z."/>
            <person name="Feng H."/>
            <person name="Wang Y."/>
            <person name="Chen Y."/>
            <person name="Liang X."/>
            <person name="Fu R."/>
            <person name="Li Q."/>
            <person name="Zhang J."/>
            <person name="Yu X."/>
            <person name="Xie Z."/>
            <person name="Ding L."/>
            <person name="Guan P."/>
            <person name="Tang J."/>
            <person name="Liang Y."/>
            <person name="Wang S."/>
            <person name="Deng Q."/>
            <person name="Li S."/>
            <person name="Zhu J."/>
            <person name="Wang L."/>
            <person name="Liu H."/>
            <person name="Li P."/>
        </authorList>
    </citation>
    <scope>NUCLEOTIDE SEQUENCE [LARGE SCALE GENOMIC DNA]</scope>
    <source>
        <strain evidence="2">AG-1 IA</strain>
    </source>
</reference>
<keyword evidence="2" id="KW-1185">Reference proteome</keyword>
<dbReference type="HOGENOM" id="CLU_2759537_0_0_1"/>
<accession>L8X731</accession>
<dbReference type="Proteomes" id="UP000011668">
    <property type="component" value="Unassembled WGS sequence"/>
</dbReference>
<gene>
    <name evidence="1" type="ORF">AG1IA_01062</name>
</gene>
<sequence length="70" mass="8303">MRYSKYVLTKSLLCPEAVWFDGRKEKIQVREQRQLLGAGRSDVVYFLERGLSSISQSYWKRCISITHFGW</sequence>
<dbReference type="EMBL" id="AFRT01000247">
    <property type="protein sequence ID" value="ELU44907.1"/>
    <property type="molecule type" value="Genomic_DNA"/>
</dbReference>
<organism evidence="1 2">
    <name type="scientific">Thanatephorus cucumeris (strain AG1-IA)</name>
    <name type="common">Rice sheath blight fungus</name>
    <name type="synonym">Rhizoctonia solani</name>
    <dbReference type="NCBI Taxonomy" id="983506"/>
    <lineage>
        <taxon>Eukaryota</taxon>
        <taxon>Fungi</taxon>
        <taxon>Dikarya</taxon>
        <taxon>Basidiomycota</taxon>
        <taxon>Agaricomycotina</taxon>
        <taxon>Agaricomycetes</taxon>
        <taxon>Cantharellales</taxon>
        <taxon>Ceratobasidiaceae</taxon>
        <taxon>Rhizoctonia</taxon>
        <taxon>Rhizoctonia solani AG-1</taxon>
    </lineage>
</organism>
<dbReference type="AlphaFoldDB" id="L8X731"/>
<comment type="caution">
    <text evidence="1">The sequence shown here is derived from an EMBL/GenBank/DDBJ whole genome shotgun (WGS) entry which is preliminary data.</text>
</comment>